<proteinExistence type="predicted"/>
<evidence type="ECO:0000256" key="1">
    <source>
        <dbReference type="SAM" id="Phobius"/>
    </source>
</evidence>
<keyword evidence="1" id="KW-0472">Membrane</keyword>
<evidence type="ECO:0000313" key="2">
    <source>
        <dbReference type="EMBL" id="KKM99930.1"/>
    </source>
</evidence>
<gene>
    <name evidence="2" type="ORF">LCGC14_1142860</name>
</gene>
<feature type="transmembrane region" description="Helical" evidence="1">
    <location>
        <begin position="6"/>
        <end position="27"/>
    </location>
</feature>
<keyword evidence="1" id="KW-0812">Transmembrane</keyword>
<accession>A0A0F9PFX8</accession>
<keyword evidence="1" id="KW-1133">Transmembrane helix</keyword>
<protein>
    <submittedName>
        <fullName evidence="2">Uncharacterized protein</fullName>
    </submittedName>
</protein>
<dbReference type="EMBL" id="LAZR01005440">
    <property type="protein sequence ID" value="KKM99930.1"/>
    <property type="molecule type" value="Genomic_DNA"/>
</dbReference>
<sequence length="39" mass="4192">MKSKTFGRRGCGGLVVPSIMIFAALLIKRDGIIGKQNSQ</sequence>
<reference evidence="2" key="1">
    <citation type="journal article" date="2015" name="Nature">
        <title>Complex archaea that bridge the gap between prokaryotes and eukaryotes.</title>
        <authorList>
            <person name="Spang A."/>
            <person name="Saw J.H."/>
            <person name="Jorgensen S.L."/>
            <person name="Zaremba-Niedzwiedzka K."/>
            <person name="Martijn J."/>
            <person name="Lind A.E."/>
            <person name="van Eijk R."/>
            <person name="Schleper C."/>
            <person name="Guy L."/>
            <person name="Ettema T.J."/>
        </authorList>
    </citation>
    <scope>NUCLEOTIDE SEQUENCE</scope>
</reference>
<comment type="caution">
    <text evidence="2">The sequence shown here is derived from an EMBL/GenBank/DDBJ whole genome shotgun (WGS) entry which is preliminary data.</text>
</comment>
<name>A0A0F9PFX8_9ZZZZ</name>
<organism evidence="2">
    <name type="scientific">marine sediment metagenome</name>
    <dbReference type="NCBI Taxonomy" id="412755"/>
    <lineage>
        <taxon>unclassified sequences</taxon>
        <taxon>metagenomes</taxon>
        <taxon>ecological metagenomes</taxon>
    </lineage>
</organism>
<dbReference type="AlphaFoldDB" id="A0A0F9PFX8"/>